<accession>A0ACB9VWB1</accession>
<dbReference type="Proteomes" id="UP001057452">
    <property type="component" value="Chromosome 15"/>
</dbReference>
<proteinExistence type="predicted"/>
<evidence type="ECO:0000313" key="2">
    <source>
        <dbReference type="Proteomes" id="UP001057452"/>
    </source>
</evidence>
<reference evidence="1" key="1">
    <citation type="submission" date="2022-05" db="EMBL/GenBank/DDBJ databases">
        <title>Chromosome-level genome of Chaenocephalus aceratus.</title>
        <authorList>
            <person name="Park H."/>
        </authorList>
    </citation>
    <scope>NUCLEOTIDE SEQUENCE</scope>
    <source>
        <strain evidence="1">KU_202001</strain>
    </source>
</reference>
<name>A0ACB9VWB1_CHAAC</name>
<keyword evidence="2" id="KW-1185">Reference proteome</keyword>
<protein>
    <submittedName>
        <fullName evidence="1">Uncharacterized protein</fullName>
    </submittedName>
</protein>
<sequence length="169" mass="18644">MIRKCTLTCGRKGLKDTGRNLLLAVSTPPLGSACLRWGPDSPDPGPGVMTMRRTLKRDIPQLLTQRRGRKSMGFVWRRNSGKHSLTEKPCPICLRSAALSDLTTGPVWSLLDLNYTVHVSGSGQYTKPTARATLPTFLTLYPSLIYWIGRLFSAVIDIPPDAVGEEDTF</sequence>
<evidence type="ECO:0000313" key="1">
    <source>
        <dbReference type="EMBL" id="KAI4804711.1"/>
    </source>
</evidence>
<comment type="caution">
    <text evidence="1">The sequence shown here is derived from an EMBL/GenBank/DDBJ whole genome shotgun (WGS) entry which is preliminary data.</text>
</comment>
<dbReference type="EMBL" id="CM043799">
    <property type="protein sequence ID" value="KAI4804711.1"/>
    <property type="molecule type" value="Genomic_DNA"/>
</dbReference>
<gene>
    <name evidence="1" type="ORF">KUCAC02_026328</name>
</gene>
<organism evidence="1 2">
    <name type="scientific">Chaenocephalus aceratus</name>
    <name type="common">Blackfin icefish</name>
    <name type="synonym">Chaenichthys aceratus</name>
    <dbReference type="NCBI Taxonomy" id="36190"/>
    <lineage>
        <taxon>Eukaryota</taxon>
        <taxon>Metazoa</taxon>
        <taxon>Chordata</taxon>
        <taxon>Craniata</taxon>
        <taxon>Vertebrata</taxon>
        <taxon>Euteleostomi</taxon>
        <taxon>Actinopterygii</taxon>
        <taxon>Neopterygii</taxon>
        <taxon>Teleostei</taxon>
        <taxon>Neoteleostei</taxon>
        <taxon>Acanthomorphata</taxon>
        <taxon>Eupercaria</taxon>
        <taxon>Perciformes</taxon>
        <taxon>Notothenioidei</taxon>
        <taxon>Channichthyidae</taxon>
        <taxon>Chaenocephalus</taxon>
    </lineage>
</organism>